<dbReference type="PANTHER" id="PTHR45136">
    <property type="entry name" value="ABC TRANSPORTER DOMAIN-CONTAINING PROTEIN"/>
    <property type="match status" value="1"/>
</dbReference>
<dbReference type="GO" id="GO:0016887">
    <property type="term" value="F:ATP hydrolysis activity"/>
    <property type="evidence" value="ECO:0007669"/>
    <property type="project" value="InterPro"/>
</dbReference>
<feature type="domain" description="ABC transporter" evidence="12">
    <location>
        <begin position="413"/>
        <end position="675"/>
    </location>
</feature>
<feature type="transmembrane region" description="Helical" evidence="11">
    <location>
        <begin position="223"/>
        <end position="251"/>
    </location>
</feature>
<evidence type="ECO:0000259" key="13">
    <source>
        <dbReference type="PROSITE" id="PS50929"/>
    </source>
</evidence>
<dbReference type="GO" id="GO:0005524">
    <property type="term" value="F:ATP binding"/>
    <property type="evidence" value="ECO:0007669"/>
    <property type="project" value="UniProtKB-KW"/>
</dbReference>
<feature type="domain" description="ABC transporter" evidence="12">
    <location>
        <begin position="66"/>
        <end position="356"/>
    </location>
</feature>
<dbReference type="PROSITE" id="PS50893">
    <property type="entry name" value="ABC_TRANSPORTER_2"/>
    <property type="match status" value="2"/>
</dbReference>
<evidence type="ECO:0000256" key="5">
    <source>
        <dbReference type="ARBA" id="ARBA00022737"/>
    </source>
</evidence>
<keyword evidence="7" id="KW-0067">ATP-binding</keyword>
<dbReference type="PANTHER" id="PTHR45136:SF2">
    <property type="entry name" value="ABC TRANSPORTER DOMAIN-CONTAINING PROTEIN"/>
    <property type="match status" value="1"/>
</dbReference>
<feature type="transmembrane region" description="Helical" evidence="11">
    <location>
        <begin position="312"/>
        <end position="337"/>
    </location>
</feature>
<keyword evidence="9 11" id="KW-0472">Membrane</keyword>
<proteinExistence type="inferred from homology"/>
<dbReference type="EMBL" id="RDQH01000335">
    <property type="protein sequence ID" value="RXH89477.1"/>
    <property type="molecule type" value="Genomic_DNA"/>
</dbReference>
<comment type="caution">
    <text evidence="14">The sequence shown here is derived from an EMBL/GenBank/DDBJ whole genome shotgun (WGS) entry which is preliminary data.</text>
</comment>
<dbReference type="InterPro" id="IPR003593">
    <property type="entry name" value="AAA+_ATPase"/>
</dbReference>
<dbReference type="Pfam" id="PF00005">
    <property type="entry name" value="ABC_tran"/>
    <property type="match status" value="2"/>
</dbReference>
<evidence type="ECO:0000313" key="15">
    <source>
        <dbReference type="Proteomes" id="UP000290289"/>
    </source>
</evidence>
<evidence type="ECO:0000256" key="7">
    <source>
        <dbReference type="ARBA" id="ARBA00022840"/>
    </source>
</evidence>
<keyword evidence="6" id="KW-0547">Nucleotide-binding</keyword>
<evidence type="ECO:0000256" key="3">
    <source>
        <dbReference type="ARBA" id="ARBA00022448"/>
    </source>
</evidence>
<evidence type="ECO:0000256" key="1">
    <source>
        <dbReference type="ARBA" id="ARBA00004141"/>
    </source>
</evidence>
<dbReference type="FunFam" id="3.40.50.300:FF:000913">
    <property type="entry name" value="ABC multidrug transporter SitT"/>
    <property type="match status" value="1"/>
</dbReference>
<dbReference type="InterPro" id="IPR011527">
    <property type="entry name" value="ABC1_TM_dom"/>
</dbReference>
<keyword evidence="10" id="KW-0325">Glycoprotein</keyword>
<evidence type="ECO:0000313" key="14">
    <source>
        <dbReference type="EMBL" id="RXH89477.1"/>
    </source>
</evidence>
<evidence type="ECO:0000256" key="9">
    <source>
        <dbReference type="ARBA" id="ARBA00023136"/>
    </source>
</evidence>
<sequence>MTYQYSHFCTYLFLVNRAMGAALSNLKYIAEACSAGERIMEAIKLVPNIDSDNMGGKVLENISGEVEFKDVKFAYPSRPDSIILNKFCLTIPAGKTVALVGSSGSGKSTVISLLQRLYDPLEGEVVLDGVAIDELRLKWLRSQMAAVSQEPSLFSTSIKENILFGKEEEEEEDGGIEEVIEAAKASNAHEFICQLPQGYDTQVGSLVGDRVGFLVQTFAGVAIAWAMGLIIAWKLAIVIIAVQPIVIASFYAKRVLLKTTSTRAVEAQEESSKLAAEAVANHRTITAFSAQNKILKMLQKTRVGPRRENIKWSWYAGIGLGFAQSITLLNWGMSFLWGGMLISNGHVTSKAAFQTIIILVTTGRTIADAGSMTSDLAIGLYSIGSIFSVLDRTTKIEPQVPENSQVEKIRGMIQFCHVYFAYPTRPNVMILQDFSFKIEAEKSTALVGQSGSGCQICLSFKARQHHPQQILPHYTSRKDCCLVGSSGSGKSTVISLLQRLYDPLEGEVALRSQMASVSQEPSLFSTSIKENILFGKDEEEDGGMEEVIEATKASNAHDFICQLPQGYDTQVGERGMQLSGGQKQRIAIARAVIKKPKILLLDEATSALDSESERLVQEALHKATVGRTTIVIAHCLSTIQNADIIAVMQTGNVIEIGAHEELIQRQNSLYSSFVRLQQAIKDPEECTAHMSFHCNNTSSTSTSLSLLADRPNSSPRVARFDSTSTAPQNPNSIKSKHTSTFWRLLPMSRPEWKQAVLGCLSAVLFGAIQPVFGFIQGAMLSVFFVTDYDEVKEKIRTLALNFFWTVRFTMGINTVEHYNFAYVGECLTNRIRGRLLSKILTFEVGWFEEDHNSSGAICSRLTKDAEMVRSLVGDRIGLLVQIFTSVAMAWTIMGLIIAWKLAIVVIAVQPIVIASFYARRVLLKTTPTRAVETQVEISKLAAEAVANHRTITSFSAQNKILKMLEKTRVGREERTSIDHVEFWCLSTTHCPHPNWHYLEPQPREFTSYRFFFGEITSYLRNSRAQSLIPAKRSPPWATCGHRAYASAWDSATPSSNSGLSRVKTGQTIADAGSMTSDLVIGLYAIGSIFSILDRATEIEPQVPENSLVEKTRGMTQFCHVYFAYPTRPNVMIFQDFSFKIEAEKSTALVGQSGSVGQS</sequence>
<accession>A0A498J4C6</accession>
<dbReference type="Proteomes" id="UP000290289">
    <property type="component" value="Chromosome 9"/>
</dbReference>
<dbReference type="GO" id="GO:0016020">
    <property type="term" value="C:membrane"/>
    <property type="evidence" value="ECO:0007669"/>
    <property type="project" value="UniProtKB-SubCell"/>
</dbReference>
<dbReference type="SUPFAM" id="SSF52540">
    <property type="entry name" value="P-loop containing nucleoside triphosphate hydrolases"/>
    <property type="match status" value="3"/>
</dbReference>
<dbReference type="PROSITE" id="PS00211">
    <property type="entry name" value="ABC_TRANSPORTER_1"/>
    <property type="match status" value="1"/>
</dbReference>
<dbReference type="InterPro" id="IPR003439">
    <property type="entry name" value="ABC_transporter-like_ATP-bd"/>
</dbReference>
<feature type="transmembrane region" description="Helical" evidence="11">
    <location>
        <begin position="876"/>
        <end position="893"/>
    </location>
</feature>
<evidence type="ECO:0000259" key="12">
    <source>
        <dbReference type="PROSITE" id="PS50893"/>
    </source>
</evidence>
<dbReference type="SUPFAM" id="SSF90123">
    <property type="entry name" value="ABC transporter transmembrane region"/>
    <property type="match status" value="2"/>
</dbReference>
<feature type="domain" description="ABC transmembrane type-1" evidence="13">
    <location>
        <begin position="201"/>
        <end position="377"/>
    </location>
</feature>
<dbReference type="Pfam" id="PF00664">
    <property type="entry name" value="ABC_membrane"/>
    <property type="match status" value="2"/>
</dbReference>
<feature type="transmembrane region" description="Helical" evidence="11">
    <location>
        <begin position="755"/>
        <end position="786"/>
    </location>
</feature>
<dbReference type="InterPro" id="IPR017871">
    <property type="entry name" value="ABC_transporter-like_CS"/>
</dbReference>
<feature type="domain" description="ABC transmembrane type-1" evidence="13">
    <location>
        <begin position="756"/>
        <end position="968"/>
    </location>
</feature>
<keyword evidence="15" id="KW-1185">Reference proteome</keyword>
<dbReference type="Gene3D" id="3.40.50.300">
    <property type="entry name" value="P-loop containing nucleotide triphosphate hydrolases"/>
    <property type="match status" value="4"/>
</dbReference>
<organism evidence="14 15">
    <name type="scientific">Malus domestica</name>
    <name type="common">Apple</name>
    <name type="synonym">Pyrus malus</name>
    <dbReference type="NCBI Taxonomy" id="3750"/>
    <lineage>
        <taxon>Eukaryota</taxon>
        <taxon>Viridiplantae</taxon>
        <taxon>Streptophyta</taxon>
        <taxon>Embryophyta</taxon>
        <taxon>Tracheophyta</taxon>
        <taxon>Spermatophyta</taxon>
        <taxon>Magnoliopsida</taxon>
        <taxon>eudicotyledons</taxon>
        <taxon>Gunneridae</taxon>
        <taxon>Pentapetalae</taxon>
        <taxon>rosids</taxon>
        <taxon>fabids</taxon>
        <taxon>Rosales</taxon>
        <taxon>Rosaceae</taxon>
        <taxon>Amygdaloideae</taxon>
        <taxon>Maleae</taxon>
        <taxon>Malus</taxon>
    </lineage>
</organism>
<keyword evidence="8 11" id="KW-1133">Transmembrane helix</keyword>
<evidence type="ECO:0000256" key="6">
    <source>
        <dbReference type="ARBA" id="ARBA00022741"/>
    </source>
</evidence>
<dbReference type="GO" id="GO:0140359">
    <property type="term" value="F:ABC-type transporter activity"/>
    <property type="evidence" value="ECO:0007669"/>
    <property type="project" value="InterPro"/>
</dbReference>
<dbReference type="STRING" id="3750.A0A498J4C6"/>
<dbReference type="AlphaFoldDB" id="A0A498J4C6"/>
<name>A0A498J4C6_MALDO</name>
<evidence type="ECO:0000256" key="4">
    <source>
        <dbReference type="ARBA" id="ARBA00022692"/>
    </source>
</evidence>
<dbReference type="CDD" id="cd18578">
    <property type="entry name" value="ABC_6TM_Pgp_ABCB1_D2_like"/>
    <property type="match status" value="1"/>
</dbReference>
<comment type="similarity">
    <text evidence="2">Belongs to the ABC transporter superfamily. ABCB family. Multidrug resistance exporter (TC 3.A.1.201) subfamily.</text>
</comment>
<evidence type="ECO:0008006" key="16">
    <source>
        <dbReference type="Google" id="ProtNLM"/>
    </source>
</evidence>
<feature type="transmembrane region" description="Helical" evidence="11">
    <location>
        <begin position="899"/>
        <end position="918"/>
    </location>
</feature>
<dbReference type="InterPro" id="IPR027417">
    <property type="entry name" value="P-loop_NTPase"/>
</dbReference>
<evidence type="ECO:0000256" key="8">
    <source>
        <dbReference type="ARBA" id="ARBA00022989"/>
    </source>
</evidence>
<comment type="subcellular location">
    <subcellularLocation>
        <location evidence="1">Membrane</location>
        <topology evidence="1">Multi-pass membrane protein</topology>
    </subcellularLocation>
</comment>
<reference evidence="14 15" key="1">
    <citation type="submission" date="2018-10" db="EMBL/GenBank/DDBJ databases">
        <title>A high-quality apple genome assembly.</title>
        <authorList>
            <person name="Hu J."/>
        </authorList>
    </citation>
    <scope>NUCLEOTIDE SEQUENCE [LARGE SCALE GENOMIC DNA]</scope>
    <source>
        <strain evidence="15">cv. HFTH1</strain>
        <tissue evidence="14">Young leaf</tissue>
    </source>
</reference>
<protein>
    <recommendedName>
        <fullName evidence="16">ABC transmembrane type-1 domain-containing protein</fullName>
    </recommendedName>
</protein>
<evidence type="ECO:0000256" key="10">
    <source>
        <dbReference type="ARBA" id="ARBA00023180"/>
    </source>
</evidence>
<evidence type="ECO:0000256" key="2">
    <source>
        <dbReference type="ARBA" id="ARBA00007577"/>
    </source>
</evidence>
<dbReference type="InterPro" id="IPR036640">
    <property type="entry name" value="ABC1_TM_sf"/>
</dbReference>
<dbReference type="Gene3D" id="1.20.1560.10">
    <property type="entry name" value="ABC transporter type 1, transmembrane domain"/>
    <property type="match status" value="2"/>
</dbReference>
<keyword evidence="5" id="KW-0677">Repeat</keyword>
<dbReference type="SMART" id="SM00382">
    <property type="entry name" value="AAA"/>
    <property type="match status" value="2"/>
</dbReference>
<keyword evidence="4 11" id="KW-0812">Transmembrane</keyword>
<dbReference type="PROSITE" id="PS50929">
    <property type="entry name" value="ABC_TM1F"/>
    <property type="match status" value="2"/>
</dbReference>
<gene>
    <name evidence="14" type="ORF">DVH24_031834</name>
</gene>
<evidence type="ECO:0000256" key="11">
    <source>
        <dbReference type="SAM" id="Phobius"/>
    </source>
</evidence>
<keyword evidence="3" id="KW-0813">Transport</keyword>